<reference evidence="2 3" key="1">
    <citation type="submission" date="2019-03" db="EMBL/GenBank/DDBJ databases">
        <title>Genomic Encyclopedia of Type Strains, Phase IV (KMG-IV): sequencing the most valuable type-strain genomes for metagenomic binning, comparative biology and taxonomic classification.</title>
        <authorList>
            <person name="Goeker M."/>
        </authorList>
    </citation>
    <scope>NUCLEOTIDE SEQUENCE [LARGE SCALE GENOMIC DNA]</scope>
    <source>
        <strain evidence="2 3">DSM 18555</strain>
    </source>
</reference>
<dbReference type="InterPro" id="IPR027417">
    <property type="entry name" value="P-loop_NTPase"/>
</dbReference>
<dbReference type="SMART" id="SM00382">
    <property type="entry name" value="AAA"/>
    <property type="match status" value="1"/>
</dbReference>
<evidence type="ECO:0000313" key="2">
    <source>
        <dbReference type="EMBL" id="TDN94769.1"/>
    </source>
</evidence>
<dbReference type="Proteomes" id="UP000294737">
    <property type="component" value="Unassembled WGS sequence"/>
</dbReference>
<dbReference type="Pfam" id="PF00004">
    <property type="entry name" value="AAA"/>
    <property type="match status" value="1"/>
</dbReference>
<accession>A0A4R6GID7</accession>
<dbReference type="RefSeq" id="WP_112991460.1">
    <property type="nucleotide sequence ID" value="NZ_PTLZ01000001.1"/>
</dbReference>
<feature type="domain" description="AAA+ ATPase" evidence="1">
    <location>
        <begin position="71"/>
        <end position="226"/>
    </location>
</feature>
<dbReference type="GO" id="GO:0016887">
    <property type="term" value="F:ATP hydrolysis activity"/>
    <property type="evidence" value="ECO:0007669"/>
    <property type="project" value="InterPro"/>
</dbReference>
<keyword evidence="3" id="KW-1185">Reference proteome</keyword>
<dbReference type="PANTHER" id="PTHR23074:SF83">
    <property type="entry name" value="VACUOLAR PROTEIN SORTING-ASSOCIATED PROTEIN 4A"/>
    <property type="match status" value="1"/>
</dbReference>
<dbReference type="Gene3D" id="3.40.50.300">
    <property type="entry name" value="P-loop containing nucleotide triphosphate hydrolases"/>
    <property type="match status" value="1"/>
</dbReference>
<comment type="caution">
    <text evidence="2">The sequence shown here is derived from an EMBL/GenBank/DDBJ whole genome shotgun (WGS) entry which is preliminary data.</text>
</comment>
<dbReference type="GO" id="GO:0005524">
    <property type="term" value="F:ATP binding"/>
    <property type="evidence" value="ECO:0007669"/>
    <property type="project" value="InterPro"/>
</dbReference>
<dbReference type="OrthoDB" id="9802352at2"/>
<sequence>MSDQNPSLFERTTNFPDPDANRRLQRLIGMEDKIKRLANMLGVLVNPQGLNDWLKKHHSEATSLLDTVMRRPPLIILNGDVGSGKTELAETIGDLVARQEKIEIELLPLSLSSRGQGRVGEMTQLVSAAFETAYDKAAKLKSSNGGRARGGVILLVDEADALAQSREESQMHHEDRAGVNAFIRGIDKLANGRVPAAVIMCTNRLNALDPAVRRRAADILDFARPTDEQRHHVFERWLSDAGFKKAELAQLTEATGNNGNGRHGFTYSDLTQRLLPSIVLDAYPAGPIKAARAIEIARSMLPTPPFKDA</sequence>
<dbReference type="SUPFAM" id="SSF52540">
    <property type="entry name" value="P-loop containing nucleoside triphosphate hydrolases"/>
    <property type="match status" value="1"/>
</dbReference>
<dbReference type="InterPro" id="IPR003959">
    <property type="entry name" value="ATPase_AAA_core"/>
</dbReference>
<dbReference type="InterPro" id="IPR003593">
    <property type="entry name" value="AAA+_ATPase"/>
</dbReference>
<evidence type="ECO:0000259" key="1">
    <source>
        <dbReference type="SMART" id="SM00382"/>
    </source>
</evidence>
<gene>
    <name evidence="2" type="ORF">EV677_1325</name>
</gene>
<proteinExistence type="predicted"/>
<name>A0A4R6GID7_9BURK</name>
<dbReference type="InterPro" id="IPR050304">
    <property type="entry name" value="MT-severing_AAA_ATPase"/>
</dbReference>
<dbReference type="AlphaFoldDB" id="A0A4R6GID7"/>
<protein>
    <submittedName>
        <fullName evidence="2">ATPase family protein associated with various cellular activities (AAA)</fullName>
    </submittedName>
</protein>
<dbReference type="EMBL" id="SNWF01000004">
    <property type="protein sequence ID" value="TDN94769.1"/>
    <property type="molecule type" value="Genomic_DNA"/>
</dbReference>
<evidence type="ECO:0000313" key="3">
    <source>
        <dbReference type="Proteomes" id="UP000294737"/>
    </source>
</evidence>
<dbReference type="PANTHER" id="PTHR23074">
    <property type="entry name" value="AAA DOMAIN-CONTAINING"/>
    <property type="match status" value="1"/>
</dbReference>
<organism evidence="2 3">
    <name type="scientific">Herminiimonas fonticola</name>
    <dbReference type="NCBI Taxonomy" id="303380"/>
    <lineage>
        <taxon>Bacteria</taxon>
        <taxon>Pseudomonadati</taxon>
        <taxon>Pseudomonadota</taxon>
        <taxon>Betaproteobacteria</taxon>
        <taxon>Burkholderiales</taxon>
        <taxon>Oxalobacteraceae</taxon>
        <taxon>Herminiimonas</taxon>
    </lineage>
</organism>